<comment type="caution">
    <text evidence="2">The sequence shown here is derived from an EMBL/GenBank/DDBJ whole genome shotgun (WGS) entry which is preliminary data.</text>
</comment>
<evidence type="ECO:0000256" key="1">
    <source>
        <dbReference type="SAM" id="MobiDB-lite"/>
    </source>
</evidence>
<sequence>MAANPWTPTDDQHLRDMADATPPVPVREQAKQLGRTLAAVARRRRDLGITSDRTRTAAATQAKVADAKARRAALELRALTRVEHLYDRLEARTFTTLIRGAGAAEEEATLPFVPPADERQIAATISQHLNASLRIAEHDADDGHTAVIGMIDAITTAITAAADAMPDPEATP</sequence>
<keyword evidence="3" id="KW-1185">Reference proteome</keyword>
<dbReference type="Proteomes" id="UP000231693">
    <property type="component" value="Unassembled WGS sequence"/>
</dbReference>
<name>A0A2M9CZW0_9CELL</name>
<dbReference type="RefSeq" id="WP_100421856.1">
    <property type="nucleotide sequence ID" value="NZ_BOOX01000003.1"/>
</dbReference>
<gene>
    <name evidence="2" type="ORF">CLV28_0700</name>
</gene>
<feature type="region of interest" description="Disordered" evidence="1">
    <location>
        <begin position="1"/>
        <end position="22"/>
    </location>
</feature>
<organism evidence="2 3">
    <name type="scientific">Sediminihabitans luteus</name>
    <dbReference type="NCBI Taxonomy" id="1138585"/>
    <lineage>
        <taxon>Bacteria</taxon>
        <taxon>Bacillati</taxon>
        <taxon>Actinomycetota</taxon>
        <taxon>Actinomycetes</taxon>
        <taxon>Micrococcales</taxon>
        <taxon>Cellulomonadaceae</taxon>
        <taxon>Sediminihabitans</taxon>
    </lineage>
</organism>
<evidence type="ECO:0000313" key="3">
    <source>
        <dbReference type="Proteomes" id="UP000231693"/>
    </source>
</evidence>
<reference evidence="2 3" key="1">
    <citation type="submission" date="2017-11" db="EMBL/GenBank/DDBJ databases">
        <title>Genomic Encyclopedia of Archaeal and Bacterial Type Strains, Phase II (KMG-II): From Individual Species to Whole Genera.</title>
        <authorList>
            <person name="Goeker M."/>
        </authorList>
    </citation>
    <scope>NUCLEOTIDE SEQUENCE [LARGE SCALE GENOMIC DNA]</scope>
    <source>
        <strain evidence="2 3">DSM 25478</strain>
    </source>
</reference>
<dbReference type="OrthoDB" id="4551805at2"/>
<accession>A0A2M9CZW0</accession>
<evidence type="ECO:0000313" key="2">
    <source>
        <dbReference type="EMBL" id="PJJ77481.1"/>
    </source>
</evidence>
<proteinExistence type="predicted"/>
<dbReference type="EMBL" id="PGFE01000001">
    <property type="protein sequence ID" value="PJJ77481.1"/>
    <property type="molecule type" value="Genomic_DNA"/>
</dbReference>
<protein>
    <submittedName>
        <fullName evidence="2">Uncharacterized protein</fullName>
    </submittedName>
</protein>
<dbReference type="AlphaFoldDB" id="A0A2M9CZW0"/>